<dbReference type="PANTHER" id="PTHR12899:SF3">
    <property type="entry name" value="LARGE RIBOSOMAL SUBUNIT PROTEIN UL18M"/>
    <property type="match status" value="1"/>
</dbReference>
<dbReference type="Proteomes" id="UP000239747">
    <property type="component" value="Unassembled WGS sequence"/>
</dbReference>
<feature type="region of interest" description="Disordered" evidence="8">
    <location>
        <begin position="1"/>
        <end position="21"/>
    </location>
</feature>
<evidence type="ECO:0000313" key="9">
    <source>
        <dbReference type="EMBL" id="PQJ30805.1"/>
    </source>
</evidence>
<dbReference type="GO" id="GO:0008097">
    <property type="term" value="F:5S rRNA binding"/>
    <property type="evidence" value="ECO:0007669"/>
    <property type="project" value="TreeGrafter"/>
</dbReference>
<dbReference type="Pfam" id="PF00861">
    <property type="entry name" value="Ribosomal_L18p"/>
    <property type="match status" value="1"/>
</dbReference>
<gene>
    <name evidence="7" type="primary">rplR</name>
    <name evidence="9" type="ORF">BST92_02165</name>
</gene>
<reference evidence="9 10" key="1">
    <citation type="submission" date="2017-01" db="EMBL/GenBank/DDBJ databases">
        <title>Trade-off between light-utilization and light-protection in marine flavobacteria.</title>
        <authorList>
            <person name="Kumagai Y."/>
            <person name="Yoshizawa S."/>
            <person name="Kogure K."/>
            <person name="Iwasaki W."/>
        </authorList>
    </citation>
    <scope>NUCLEOTIDE SEQUENCE [LARGE SCALE GENOMIC DNA]</scope>
    <source>
        <strain evidence="9 10">KCTC 32109</strain>
    </source>
</reference>
<organism evidence="9 10">
    <name type="scientific">Nonlabens arenilitoris</name>
    <dbReference type="NCBI Taxonomy" id="1217969"/>
    <lineage>
        <taxon>Bacteria</taxon>
        <taxon>Pseudomonadati</taxon>
        <taxon>Bacteroidota</taxon>
        <taxon>Flavobacteriia</taxon>
        <taxon>Flavobacteriales</taxon>
        <taxon>Flavobacteriaceae</taxon>
        <taxon>Nonlabens</taxon>
    </lineage>
</organism>
<dbReference type="GO" id="GO:0006412">
    <property type="term" value="P:translation"/>
    <property type="evidence" value="ECO:0007669"/>
    <property type="project" value="UniProtKB-UniRule"/>
</dbReference>
<dbReference type="SUPFAM" id="SSF53137">
    <property type="entry name" value="Translational machinery components"/>
    <property type="match status" value="1"/>
</dbReference>
<evidence type="ECO:0000256" key="6">
    <source>
        <dbReference type="ARBA" id="ARBA00035197"/>
    </source>
</evidence>
<evidence type="ECO:0000256" key="7">
    <source>
        <dbReference type="HAMAP-Rule" id="MF_01337"/>
    </source>
</evidence>
<dbReference type="AlphaFoldDB" id="A0A2S7U738"/>
<keyword evidence="3 7" id="KW-0694">RNA-binding</keyword>
<dbReference type="OrthoDB" id="9810939at2"/>
<evidence type="ECO:0000256" key="8">
    <source>
        <dbReference type="SAM" id="MobiDB-lite"/>
    </source>
</evidence>
<name>A0A2S7U738_9FLAO</name>
<evidence type="ECO:0000313" key="10">
    <source>
        <dbReference type="Proteomes" id="UP000239747"/>
    </source>
</evidence>
<keyword evidence="4 7" id="KW-0689">Ribosomal protein</keyword>
<comment type="similarity">
    <text evidence="1 7">Belongs to the universal ribosomal protein uL18 family.</text>
</comment>
<dbReference type="EMBL" id="MTPW01000001">
    <property type="protein sequence ID" value="PQJ30805.1"/>
    <property type="molecule type" value="Genomic_DNA"/>
</dbReference>
<dbReference type="InterPro" id="IPR057268">
    <property type="entry name" value="Ribosomal_L18"/>
</dbReference>
<dbReference type="RefSeq" id="WP_105069976.1">
    <property type="nucleotide sequence ID" value="NZ_MTPW01000001.1"/>
</dbReference>
<keyword evidence="10" id="KW-1185">Reference proteome</keyword>
<evidence type="ECO:0000256" key="3">
    <source>
        <dbReference type="ARBA" id="ARBA00022884"/>
    </source>
</evidence>
<dbReference type="Gene3D" id="3.30.420.100">
    <property type="match status" value="1"/>
</dbReference>
<comment type="subunit">
    <text evidence="7">Part of the 50S ribosomal subunit; part of the 5S rRNA/L5/L18/L25 subcomplex. Contacts the 5S and 23S rRNAs.</text>
</comment>
<dbReference type="HAMAP" id="MF_01337_B">
    <property type="entry name" value="Ribosomal_uL18_B"/>
    <property type="match status" value="1"/>
</dbReference>
<evidence type="ECO:0000256" key="5">
    <source>
        <dbReference type="ARBA" id="ARBA00023274"/>
    </source>
</evidence>
<evidence type="ECO:0000256" key="2">
    <source>
        <dbReference type="ARBA" id="ARBA00022730"/>
    </source>
</evidence>
<keyword evidence="2 7" id="KW-0699">rRNA-binding</keyword>
<accession>A0A2S7U738</accession>
<dbReference type="FunFam" id="3.30.420.100:FF:000001">
    <property type="entry name" value="50S ribosomal protein L18"/>
    <property type="match status" value="1"/>
</dbReference>
<dbReference type="PANTHER" id="PTHR12899">
    <property type="entry name" value="39S RIBOSOMAL PROTEIN L18, MITOCHONDRIAL"/>
    <property type="match status" value="1"/>
</dbReference>
<dbReference type="NCBIfam" id="TIGR00060">
    <property type="entry name" value="L18_bact"/>
    <property type="match status" value="1"/>
</dbReference>
<evidence type="ECO:0000256" key="4">
    <source>
        <dbReference type="ARBA" id="ARBA00022980"/>
    </source>
</evidence>
<dbReference type="GO" id="GO:0003735">
    <property type="term" value="F:structural constituent of ribosome"/>
    <property type="evidence" value="ECO:0007669"/>
    <property type="project" value="InterPro"/>
</dbReference>
<dbReference type="InterPro" id="IPR005484">
    <property type="entry name" value="Ribosomal_uL18_bac/plant/anim"/>
</dbReference>
<sequence length="115" mass="12600">MAFSKSERRNKIRRRIRKNISGTAERPRLSVYRSNKEIYAQVINDVDGVTIASASSRDLKSKGEKISVANEVGKAVAEKAKAAGVETVSFDRGGYLYHGRVLSLANGAREAGLKF</sequence>
<dbReference type="CDD" id="cd00432">
    <property type="entry name" value="Ribosomal_L18_L5e"/>
    <property type="match status" value="1"/>
</dbReference>
<proteinExistence type="inferred from homology"/>
<keyword evidence="5 7" id="KW-0687">Ribonucleoprotein</keyword>
<dbReference type="GO" id="GO:0022625">
    <property type="term" value="C:cytosolic large ribosomal subunit"/>
    <property type="evidence" value="ECO:0007669"/>
    <property type="project" value="TreeGrafter"/>
</dbReference>
<comment type="function">
    <text evidence="7">This is one of the proteins that bind and probably mediate the attachment of the 5S RNA into the large ribosomal subunit, where it forms part of the central protuberance.</text>
</comment>
<evidence type="ECO:0000256" key="1">
    <source>
        <dbReference type="ARBA" id="ARBA00007116"/>
    </source>
</evidence>
<protein>
    <recommendedName>
        <fullName evidence="6 7">Large ribosomal subunit protein uL18</fullName>
    </recommendedName>
</protein>
<dbReference type="InterPro" id="IPR004389">
    <property type="entry name" value="Ribosomal_uL18_bac-type"/>
</dbReference>
<comment type="caution">
    <text evidence="9">The sequence shown here is derived from an EMBL/GenBank/DDBJ whole genome shotgun (WGS) entry which is preliminary data.</text>
</comment>